<feature type="signal peptide" evidence="5">
    <location>
        <begin position="1"/>
        <end position="21"/>
    </location>
</feature>
<evidence type="ECO:0000313" key="7">
    <source>
        <dbReference type="EMBL" id="KPL77044.1"/>
    </source>
</evidence>
<dbReference type="InterPro" id="IPR030678">
    <property type="entry name" value="Peptide/Ni-bd"/>
</dbReference>
<dbReference type="PANTHER" id="PTHR30290:SF10">
    <property type="entry name" value="PERIPLASMIC OLIGOPEPTIDE-BINDING PROTEIN-RELATED"/>
    <property type="match status" value="1"/>
</dbReference>
<dbReference type="CDD" id="cd08504">
    <property type="entry name" value="PBP2_OppA"/>
    <property type="match status" value="1"/>
</dbReference>
<evidence type="ECO:0000256" key="4">
    <source>
        <dbReference type="ARBA" id="ARBA00022729"/>
    </source>
</evidence>
<dbReference type="Proteomes" id="UP000050417">
    <property type="component" value="Unassembled WGS sequence"/>
</dbReference>
<dbReference type="GO" id="GO:0042597">
    <property type="term" value="C:periplasmic space"/>
    <property type="evidence" value="ECO:0007669"/>
    <property type="project" value="UniProtKB-ARBA"/>
</dbReference>
<dbReference type="RefSeq" id="WP_075063011.1">
    <property type="nucleotide sequence ID" value="NZ_LGCL01000024.1"/>
</dbReference>
<dbReference type="Gene3D" id="3.90.76.10">
    <property type="entry name" value="Dipeptide-binding Protein, Domain 1"/>
    <property type="match status" value="1"/>
</dbReference>
<gene>
    <name evidence="7" type="ORF">ADN00_10820</name>
</gene>
<evidence type="ECO:0000256" key="5">
    <source>
        <dbReference type="SAM" id="SignalP"/>
    </source>
</evidence>
<dbReference type="Gene3D" id="3.40.190.10">
    <property type="entry name" value="Periplasmic binding protein-like II"/>
    <property type="match status" value="1"/>
</dbReference>
<feature type="chain" id="PRO_5006133114" description="Solute-binding protein family 5 domain-containing protein" evidence="5">
    <location>
        <begin position="22"/>
        <end position="602"/>
    </location>
</feature>
<dbReference type="InterPro" id="IPR039424">
    <property type="entry name" value="SBP_5"/>
</dbReference>
<name>A0A0P6XLD2_9CHLR</name>
<evidence type="ECO:0000313" key="8">
    <source>
        <dbReference type="Proteomes" id="UP000050417"/>
    </source>
</evidence>
<dbReference type="SUPFAM" id="SSF53850">
    <property type="entry name" value="Periplasmic binding protein-like II"/>
    <property type="match status" value="1"/>
</dbReference>
<dbReference type="PROSITE" id="PS51257">
    <property type="entry name" value="PROKAR_LIPOPROTEIN"/>
    <property type="match status" value="1"/>
</dbReference>
<dbReference type="OrthoDB" id="9783874at2"/>
<evidence type="ECO:0000256" key="2">
    <source>
        <dbReference type="ARBA" id="ARBA00005695"/>
    </source>
</evidence>
<dbReference type="GO" id="GO:0015833">
    <property type="term" value="P:peptide transport"/>
    <property type="evidence" value="ECO:0007669"/>
    <property type="project" value="TreeGrafter"/>
</dbReference>
<dbReference type="AlphaFoldDB" id="A0A0P6XLD2"/>
<dbReference type="GO" id="GO:0043190">
    <property type="term" value="C:ATP-binding cassette (ABC) transporter complex"/>
    <property type="evidence" value="ECO:0007669"/>
    <property type="project" value="InterPro"/>
</dbReference>
<proteinExistence type="inferred from homology"/>
<organism evidence="7 8">
    <name type="scientific">Ornatilinea apprima</name>
    <dbReference type="NCBI Taxonomy" id="1134406"/>
    <lineage>
        <taxon>Bacteria</taxon>
        <taxon>Bacillati</taxon>
        <taxon>Chloroflexota</taxon>
        <taxon>Anaerolineae</taxon>
        <taxon>Anaerolineales</taxon>
        <taxon>Anaerolineaceae</taxon>
        <taxon>Ornatilinea</taxon>
    </lineage>
</organism>
<reference evidence="7 8" key="1">
    <citation type="submission" date="2015-07" db="EMBL/GenBank/DDBJ databases">
        <title>Genome sequence of Ornatilinea apprima DSM 23815.</title>
        <authorList>
            <person name="Hemp J."/>
            <person name="Ward L.M."/>
            <person name="Pace L.A."/>
            <person name="Fischer W.W."/>
        </authorList>
    </citation>
    <scope>NUCLEOTIDE SEQUENCE [LARGE SCALE GENOMIC DNA]</scope>
    <source>
        <strain evidence="7 8">P3M-1</strain>
    </source>
</reference>
<dbReference type="GO" id="GO:1904680">
    <property type="term" value="F:peptide transmembrane transporter activity"/>
    <property type="evidence" value="ECO:0007669"/>
    <property type="project" value="TreeGrafter"/>
</dbReference>
<dbReference type="Pfam" id="PF00496">
    <property type="entry name" value="SBP_bac_5"/>
    <property type="match status" value="1"/>
</dbReference>
<dbReference type="PIRSF" id="PIRSF002741">
    <property type="entry name" value="MppA"/>
    <property type="match status" value="1"/>
</dbReference>
<comment type="caution">
    <text evidence="7">The sequence shown here is derived from an EMBL/GenBank/DDBJ whole genome shotgun (WGS) entry which is preliminary data.</text>
</comment>
<keyword evidence="3" id="KW-0813">Transport</keyword>
<dbReference type="EMBL" id="LGCL01000024">
    <property type="protein sequence ID" value="KPL77044.1"/>
    <property type="molecule type" value="Genomic_DNA"/>
</dbReference>
<evidence type="ECO:0000256" key="3">
    <source>
        <dbReference type="ARBA" id="ARBA00022448"/>
    </source>
</evidence>
<dbReference type="Gene3D" id="3.10.105.10">
    <property type="entry name" value="Dipeptide-binding Protein, Domain 3"/>
    <property type="match status" value="1"/>
</dbReference>
<keyword evidence="4 5" id="KW-0732">Signal</keyword>
<sequence>MQSKKLFVFAALLIVASMLLAACQPAAAPAEAVAEKKVLNLNMGPGDIPTLDPALATDTSSNQIIELITVGLTRQNEVTTDVEPGMATSWSMADDGVTYTFTLREDVPWVKYDAVSGEVVQVMDCEGNPRMVTAQDFVYGMLRTLAPATASDYAYVLAFALKGGAEYNAGTLVDVATGEVIEDPETFEGESAPIGPEVVAVKAIDNKTVEMTFNEPAVFNLNIAGMWVAHAMPAFQIDGDDCTEAKGDRWTETGFNVSYGPYALKEWVHDSYITLVKNPFWPGQDNIPQAKIDEITWKMLDEVPAYSEYEAGTLDIAAVPLADIDRVKADPTLSKELVIAPDLCTYYYGFNTTAPVVNDVRVRRALSFAVDRQSLIDNVTKGGQEPAGWFSRPGLAGAPTREEYPDLGAKFDPEYAKAQLQEYLDETGQTVADLDISLMFNTGSGHQKIAEAIQAMWKENLGLDVKLVNQEWKVYLETIKGEETPQIWRLGWCQDYPDANNFIREVLAVGGSANTAKDGVPFGGVTWKNEKFEQGVLDAAREQDPDKRTQMYADLEQLITVEDAIMIPIYWYTRVSTTKPYVERTFSVLGGLEHMEKWDIKK</sequence>
<comment type="subcellular location">
    <subcellularLocation>
        <location evidence="1">Cell membrane</location>
        <topology evidence="1">Lipid-anchor</topology>
    </subcellularLocation>
</comment>
<feature type="domain" description="Solute-binding protein family 5" evidence="6">
    <location>
        <begin position="82"/>
        <end position="510"/>
    </location>
</feature>
<evidence type="ECO:0000259" key="6">
    <source>
        <dbReference type="Pfam" id="PF00496"/>
    </source>
</evidence>
<dbReference type="PANTHER" id="PTHR30290">
    <property type="entry name" value="PERIPLASMIC BINDING COMPONENT OF ABC TRANSPORTER"/>
    <property type="match status" value="1"/>
</dbReference>
<comment type="similarity">
    <text evidence="2">Belongs to the bacterial solute-binding protein 5 family.</text>
</comment>
<dbReference type="InterPro" id="IPR000914">
    <property type="entry name" value="SBP_5_dom"/>
</dbReference>
<dbReference type="InterPro" id="IPR023765">
    <property type="entry name" value="SBP_5_CS"/>
</dbReference>
<dbReference type="PROSITE" id="PS01040">
    <property type="entry name" value="SBP_BACTERIAL_5"/>
    <property type="match status" value="1"/>
</dbReference>
<evidence type="ECO:0000256" key="1">
    <source>
        <dbReference type="ARBA" id="ARBA00004193"/>
    </source>
</evidence>
<keyword evidence="8" id="KW-1185">Reference proteome</keyword>
<accession>A0A0P6XLD2</accession>
<protein>
    <recommendedName>
        <fullName evidence="6">Solute-binding protein family 5 domain-containing protein</fullName>
    </recommendedName>
</protein>
<dbReference type="STRING" id="1134406.ADN00_10820"/>